<evidence type="ECO:0000256" key="4">
    <source>
        <dbReference type="ARBA" id="ARBA00023163"/>
    </source>
</evidence>
<gene>
    <name evidence="8" type="ORF">K470DRAFT_259127</name>
</gene>
<keyword evidence="4 5" id="KW-0804">Transcription</keyword>
<proteinExistence type="inferred from homology"/>
<name>A0A6A7BUT5_9PEZI</name>
<dbReference type="GO" id="GO:0006384">
    <property type="term" value="P:transcription initiation at RNA polymerase III promoter"/>
    <property type="evidence" value="ECO:0007669"/>
    <property type="project" value="TreeGrafter"/>
</dbReference>
<dbReference type="EMBL" id="MU005997">
    <property type="protein sequence ID" value="KAF2859096.1"/>
    <property type="molecule type" value="Genomic_DNA"/>
</dbReference>
<evidence type="ECO:0000256" key="5">
    <source>
        <dbReference type="RuleBase" id="RU369086"/>
    </source>
</evidence>
<comment type="function">
    <text evidence="5">DNA-dependent RNA polymerase which catalyzes the transcription of DNA into RNA using the four ribonucleoside triphosphates as substrates.</text>
</comment>
<accession>A0A6A7BUT5</accession>
<feature type="region of interest" description="Disordered" evidence="6">
    <location>
        <begin position="204"/>
        <end position="233"/>
    </location>
</feature>
<dbReference type="Pfam" id="PF08292">
    <property type="entry name" value="RNA_pol_Rbc25"/>
    <property type="match status" value="1"/>
</dbReference>
<protein>
    <recommendedName>
        <fullName evidence="5">DNA-directed RNA polymerase subunit</fullName>
    </recommendedName>
</protein>
<organism evidence="8 9">
    <name type="scientific">Piedraia hortae CBS 480.64</name>
    <dbReference type="NCBI Taxonomy" id="1314780"/>
    <lineage>
        <taxon>Eukaryota</taxon>
        <taxon>Fungi</taxon>
        <taxon>Dikarya</taxon>
        <taxon>Ascomycota</taxon>
        <taxon>Pezizomycotina</taxon>
        <taxon>Dothideomycetes</taxon>
        <taxon>Dothideomycetidae</taxon>
        <taxon>Capnodiales</taxon>
        <taxon>Piedraiaceae</taxon>
        <taxon>Piedraia</taxon>
    </lineage>
</organism>
<dbReference type="Gene3D" id="2.40.50.140">
    <property type="entry name" value="Nucleic acid-binding proteins"/>
    <property type="match status" value="1"/>
</dbReference>
<dbReference type="InterPro" id="IPR045113">
    <property type="entry name" value="Rpb7-like"/>
</dbReference>
<keyword evidence="9" id="KW-1185">Reference proteome</keyword>
<dbReference type="InterPro" id="IPR013238">
    <property type="entry name" value="RNA_pol_III_Rbc25"/>
</dbReference>
<dbReference type="GO" id="GO:0005666">
    <property type="term" value="C:RNA polymerase III complex"/>
    <property type="evidence" value="ECO:0007669"/>
    <property type="project" value="TreeGrafter"/>
</dbReference>
<feature type="domain" description="RNA polymerase III subunit Rpc25" evidence="7">
    <location>
        <begin position="85"/>
        <end position="202"/>
    </location>
</feature>
<evidence type="ECO:0000256" key="6">
    <source>
        <dbReference type="SAM" id="MobiDB-lite"/>
    </source>
</evidence>
<evidence type="ECO:0000313" key="8">
    <source>
        <dbReference type="EMBL" id="KAF2859096.1"/>
    </source>
</evidence>
<comment type="similarity">
    <text evidence="2">Belongs to the eukaryotic RPB7/RPC8 RNA polymerase subunit family.</text>
</comment>
<dbReference type="InterPro" id="IPR012340">
    <property type="entry name" value="NA-bd_OB-fold"/>
</dbReference>
<dbReference type="PANTHER" id="PTHR12709:SF1">
    <property type="entry name" value="DNA-DIRECTED RNA POLYMERASE III SUBUNIT RPC8"/>
    <property type="match status" value="1"/>
</dbReference>
<evidence type="ECO:0000313" key="9">
    <source>
        <dbReference type="Proteomes" id="UP000799421"/>
    </source>
</evidence>
<evidence type="ECO:0000256" key="1">
    <source>
        <dbReference type="ARBA" id="ARBA00004123"/>
    </source>
</evidence>
<sequence length="233" mass="26116">MYTLATISDTIEIPPGSLPKLPILNIEYSINKKYADKVLPSVGLCVGFHSLVKPHIADGSISTRNGSVYVSVTFRLVVFRPFKGEVVYAKLQHSSPMGVFMSMFFYNDLIVPRHLLFEGTGWETDEEGRNVFVWRTEGSEEGIYFDEGEICMVRVDAEVWKDLDPRLRGTGELAKDAFGLVPSPYRLVGSMQQTGLGPTLWWCGEEGNGQEAPEEEEDEDDEEDEEEGDDSFS</sequence>
<dbReference type="OrthoDB" id="10256606at2759"/>
<dbReference type="InterPro" id="IPR036898">
    <property type="entry name" value="RNA_pol_Rpb7-like_N_sf"/>
</dbReference>
<reference evidence="8" key="1">
    <citation type="journal article" date="2020" name="Stud. Mycol.">
        <title>101 Dothideomycetes genomes: a test case for predicting lifestyles and emergence of pathogens.</title>
        <authorList>
            <person name="Haridas S."/>
            <person name="Albert R."/>
            <person name="Binder M."/>
            <person name="Bloem J."/>
            <person name="Labutti K."/>
            <person name="Salamov A."/>
            <person name="Andreopoulos B."/>
            <person name="Baker S."/>
            <person name="Barry K."/>
            <person name="Bills G."/>
            <person name="Bluhm B."/>
            <person name="Cannon C."/>
            <person name="Castanera R."/>
            <person name="Culley D."/>
            <person name="Daum C."/>
            <person name="Ezra D."/>
            <person name="Gonzalez J."/>
            <person name="Henrissat B."/>
            <person name="Kuo A."/>
            <person name="Liang C."/>
            <person name="Lipzen A."/>
            <person name="Lutzoni F."/>
            <person name="Magnuson J."/>
            <person name="Mondo S."/>
            <person name="Nolan M."/>
            <person name="Ohm R."/>
            <person name="Pangilinan J."/>
            <person name="Park H.-J."/>
            <person name="Ramirez L."/>
            <person name="Alfaro M."/>
            <person name="Sun H."/>
            <person name="Tritt A."/>
            <person name="Yoshinaga Y."/>
            <person name="Zwiers L.-H."/>
            <person name="Turgeon B."/>
            <person name="Goodwin S."/>
            <person name="Spatafora J."/>
            <person name="Crous P."/>
            <person name="Grigoriev I."/>
        </authorList>
    </citation>
    <scope>NUCLEOTIDE SEQUENCE</scope>
    <source>
        <strain evidence="8">CBS 480.64</strain>
    </source>
</reference>
<dbReference type="Gene3D" id="3.30.1490.120">
    <property type="entry name" value="RNA polymerase Rpb7-like, N-terminal domain"/>
    <property type="match status" value="1"/>
</dbReference>
<keyword evidence="5" id="KW-0539">Nucleus</keyword>
<feature type="compositionally biased region" description="Acidic residues" evidence="6">
    <location>
        <begin position="212"/>
        <end position="233"/>
    </location>
</feature>
<dbReference type="AlphaFoldDB" id="A0A6A7BUT5"/>
<dbReference type="PANTHER" id="PTHR12709">
    <property type="entry name" value="DNA-DIRECTED RNA POLYMERASE II, III"/>
    <property type="match status" value="1"/>
</dbReference>
<keyword evidence="3 5" id="KW-0240">DNA-directed RNA polymerase</keyword>
<evidence type="ECO:0000256" key="2">
    <source>
        <dbReference type="ARBA" id="ARBA00009307"/>
    </source>
</evidence>
<comment type="subcellular location">
    <subcellularLocation>
        <location evidence="1 5">Nucleus</location>
    </subcellularLocation>
</comment>
<evidence type="ECO:0000259" key="7">
    <source>
        <dbReference type="Pfam" id="PF08292"/>
    </source>
</evidence>
<dbReference type="SUPFAM" id="SSF88798">
    <property type="entry name" value="N-terminal, heterodimerisation domain of RBP7 (RpoE)"/>
    <property type="match status" value="1"/>
</dbReference>
<evidence type="ECO:0000256" key="3">
    <source>
        <dbReference type="ARBA" id="ARBA00022478"/>
    </source>
</evidence>
<dbReference type="Proteomes" id="UP000799421">
    <property type="component" value="Unassembled WGS sequence"/>
</dbReference>